<dbReference type="Proteomes" id="UP000193553">
    <property type="component" value="Unassembled WGS sequence"/>
</dbReference>
<reference evidence="1 2" key="1">
    <citation type="submission" date="2017-03" db="EMBL/GenBank/DDBJ databases">
        <title>Whole genome sequences of fourteen strains of Bradyrhizobium canariense and one strain of Bradyrhizobium japonicum isolated from Lupinus (Papilionoideae: Genisteae) species in Algeria.</title>
        <authorList>
            <person name="Crovadore J."/>
            <person name="Chekireb D."/>
            <person name="Brachmann A."/>
            <person name="Chablais R."/>
            <person name="Cochard B."/>
            <person name="Lefort F."/>
        </authorList>
    </citation>
    <scope>NUCLEOTIDE SEQUENCE [LARGE SCALE GENOMIC DNA]</scope>
    <source>
        <strain evidence="1 2">UBMA195</strain>
    </source>
</reference>
<name>A0A1X3GUL7_9BRAD</name>
<sequence>MPTSKRHRRSFANYRFLVGRCGRELLRVVGVEKPVAQEAQPAGRQMRDGAGGEAAPRALLAPISCPQIN</sequence>
<proteinExistence type="predicted"/>
<evidence type="ECO:0000313" key="1">
    <source>
        <dbReference type="EMBL" id="OSJ08135.1"/>
    </source>
</evidence>
<dbReference type="AlphaFoldDB" id="A0A1X3GUL7"/>
<gene>
    <name evidence="1" type="ORF">BSZ18_20340</name>
</gene>
<accession>A0A1X3GUL7</accession>
<protein>
    <submittedName>
        <fullName evidence="1">Uncharacterized protein</fullName>
    </submittedName>
</protein>
<evidence type="ECO:0000313" key="2">
    <source>
        <dbReference type="Proteomes" id="UP000193553"/>
    </source>
</evidence>
<organism evidence="1 2">
    <name type="scientific">Bradyrhizobium canariense</name>
    <dbReference type="NCBI Taxonomy" id="255045"/>
    <lineage>
        <taxon>Bacteria</taxon>
        <taxon>Pseudomonadati</taxon>
        <taxon>Pseudomonadota</taxon>
        <taxon>Alphaproteobacteria</taxon>
        <taxon>Hyphomicrobiales</taxon>
        <taxon>Nitrobacteraceae</taxon>
        <taxon>Bradyrhizobium</taxon>
    </lineage>
</organism>
<dbReference type="EMBL" id="NAFI01000176">
    <property type="protein sequence ID" value="OSJ08135.1"/>
    <property type="molecule type" value="Genomic_DNA"/>
</dbReference>
<comment type="caution">
    <text evidence="1">The sequence shown here is derived from an EMBL/GenBank/DDBJ whole genome shotgun (WGS) entry which is preliminary data.</text>
</comment>